<keyword evidence="3" id="KW-1185">Reference proteome</keyword>
<evidence type="ECO:0000313" key="3">
    <source>
        <dbReference type="Proteomes" id="UP000481153"/>
    </source>
</evidence>
<organism evidence="2 3">
    <name type="scientific">Aphanomyces euteiches</name>
    <dbReference type="NCBI Taxonomy" id="100861"/>
    <lineage>
        <taxon>Eukaryota</taxon>
        <taxon>Sar</taxon>
        <taxon>Stramenopiles</taxon>
        <taxon>Oomycota</taxon>
        <taxon>Saprolegniomycetes</taxon>
        <taxon>Saprolegniales</taxon>
        <taxon>Verrucalvaceae</taxon>
        <taxon>Aphanomyces</taxon>
    </lineage>
</organism>
<dbReference type="InterPro" id="IPR011993">
    <property type="entry name" value="PH-like_dom_sf"/>
</dbReference>
<comment type="caution">
    <text evidence="2">The sequence shown here is derived from an EMBL/GenBank/DDBJ whole genome shotgun (WGS) entry which is preliminary data.</text>
</comment>
<evidence type="ECO:0000259" key="1">
    <source>
        <dbReference type="Pfam" id="PF00169"/>
    </source>
</evidence>
<gene>
    <name evidence="2" type="ORF">Ae201684_015882</name>
</gene>
<reference evidence="2 3" key="1">
    <citation type="submission" date="2019-07" db="EMBL/GenBank/DDBJ databases">
        <title>Genomics analysis of Aphanomyces spp. identifies a new class of oomycete effector associated with host adaptation.</title>
        <authorList>
            <person name="Gaulin E."/>
        </authorList>
    </citation>
    <scope>NUCLEOTIDE SEQUENCE [LARGE SCALE GENOMIC DNA]</scope>
    <source>
        <strain evidence="2 3">ATCC 201684</strain>
    </source>
</reference>
<dbReference type="Pfam" id="PF00169">
    <property type="entry name" value="PH"/>
    <property type="match status" value="1"/>
</dbReference>
<evidence type="ECO:0000313" key="2">
    <source>
        <dbReference type="EMBL" id="KAF0725730.1"/>
    </source>
</evidence>
<sequence length="96" mass="10988">MSWNHLEQDAAVVRAALAFKKGNKKRWFDRANWKLRYIVLTDTTLSYYTPLDGKLKGSLDICDCSPRDIQIMPSDCLKTGRSNASIWRIAIQTPGR</sequence>
<dbReference type="SUPFAM" id="SSF50729">
    <property type="entry name" value="PH domain-like"/>
    <property type="match status" value="1"/>
</dbReference>
<dbReference type="VEuPathDB" id="FungiDB:AeMF1_018645"/>
<dbReference type="AlphaFoldDB" id="A0A6G0WG74"/>
<feature type="domain" description="PH" evidence="1">
    <location>
        <begin position="24"/>
        <end position="70"/>
    </location>
</feature>
<accession>A0A6G0WG74</accession>
<dbReference type="Gene3D" id="2.30.29.30">
    <property type="entry name" value="Pleckstrin-homology domain (PH domain)/Phosphotyrosine-binding domain (PTB)"/>
    <property type="match status" value="1"/>
</dbReference>
<dbReference type="InterPro" id="IPR001849">
    <property type="entry name" value="PH_domain"/>
</dbReference>
<proteinExistence type="predicted"/>
<dbReference type="Proteomes" id="UP000481153">
    <property type="component" value="Unassembled WGS sequence"/>
</dbReference>
<protein>
    <recommendedName>
        <fullName evidence="1">PH domain-containing protein</fullName>
    </recommendedName>
</protein>
<name>A0A6G0WG74_9STRA</name>
<dbReference type="EMBL" id="VJMJ01000234">
    <property type="protein sequence ID" value="KAF0725730.1"/>
    <property type="molecule type" value="Genomic_DNA"/>
</dbReference>